<dbReference type="SUPFAM" id="SSF50249">
    <property type="entry name" value="Nucleic acid-binding proteins"/>
    <property type="match status" value="1"/>
</dbReference>
<organism evidence="2 3">
    <name type="scientific">Brachionus calyciflorus</name>
    <dbReference type="NCBI Taxonomy" id="104777"/>
    <lineage>
        <taxon>Eukaryota</taxon>
        <taxon>Metazoa</taxon>
        <taxon>Spiralia</taxon>
        <taxon>Gnathifera</taxon>
        <taxon>Rotifera</taxon>
        <taxon>Eurotatoria</taxon>
        <taxon>Monogononta</taxon>
        <taxon>Pseudotrocha</taxon>
        <taxon>Ploima</taxon>
        <taxon>Brachionidae</taxon>
        <taxon>Brachionus</taxon>
    </lineage>
</organism>
<dbReference type="PANTHER" id="PTHR35537:SF1">
    <property type="entry name" value="DNA DAMAGE-INDUCED APOPTOSIS SUPPRESSOR PROTEIN"/>
    <property type="match status" value="1"/>
</dbReference>
<feature type="domain" description="Replication factor A C-terminal" evidence="1">
    <location>
        <begin position="11"/>
        <end position="99"/>
    </location>
</feature>
<keyword evidence="3" id="KW-1185">Reference proteome</keyword>
<dbReference type="InterPro" id="IPR012340">
    <property type="entry name" value="NA-bd_OB-fold"/>
</dbReference>
<dbReference type="AlphaFoldDB" id="A0A813W5V0"/>
<dbReference type="InterPro" id="IPR013955">
    <property type="entry name" value="Rep_factor-A_C"/>
</dbReference>
<evidence type="ECO:0000313" key="2">
    <source>
        <dbReference type="EMBL" id="CAF0850413.1"/>
    </source>
</evidence>
<accession>A0A813W5V0</accession>
<protein>
    <recommendedName>
        <fullName evidence="1">Replication factor A C-terminal domain-containing protein</fullName>
    </recommendedName>
</protein>
<dbReference type="GO" id="GO:0005634">
    <property type="term" value="C:nucleus"/>
    <property type="evidence" value="ECO:0007669"/>
    <property type="project" value="TreeGrafter"/>
</dbReference>
<dbReference type="Pfam" id="PF08646">
    <property type="entry name" value="Rep_fac-A_C"/>
    <property type="match status" value="1"/>
</dbReference>
<evidence type="ECO:0000313" key="3">
    <source>
        <dbReference type="Proteomes" id="UP000663879"/>
    </source>
</evidence>
<comment type="caution">
    <text evidence="2">The sequence shown here is derived from an EMBL/GenBank/DDBJ whole genome shotgun (WGS) entry which is preliminary data.</text>
</comment>
<reference evidence="2" key="1">
    <citation type="submission" date="2021-02" db="EMBL/GenBank/DDBJ databases">
        <authorList>
            <person name="Nowell W R."/>
        </authorList>
    </citation>
    <scope>NUCLEOTIDE SEQUENCE</scope>
    <source>
        <strain evidence="2">Ploen Becks lab</strain>
    </source>
</reference>
<dbReference type="EMBL" id="CAJNOC010001271">
    <property type="protein sequence ID" value="CAF0850413.1"/>
    <property type="molecule type" value="Genomic_DNA"/>
</dbReference>
<name>A0A813W5V0_9BILA</name>
<evidence type="ECO:0000259" key="1">
    <source>
        <dbReference type="Pfam" id="PF08646"/>
    </source>
</evidence>
<dbReference type="InterPro" id="IPR043522">
    <property type="entry name" value="DDIAS"/>
</dbReference>
<dbReference type="GO" id="GO:1902230">
    <property type="term" value="P:negative regulation of intrinsic apoptotic signaling pathway in response to DNA damage"/>
    <property type="evidence" value="ECO:0007669"/>
    <property type="project" value="InterPro"/>
</dbReference>
<dbReference type="PANTHER" id="PTHR35537">
    <property type="entry name" value="DNA DAMAGE-INDUCIBLE APOPTOSIS SUPPRESSOR PROTEIN DDIAS"/>
    <property type="match status" value="1"/>
</dbReference>
<dbReference type="Gene3D" id="2.40.50.140">
    <property type="entry name" value="Nucleic acid-binding proteins"/>
    <property type="match status" value="1"/>
</dbReference>
<dbReference type="OrthoDB" id="9948238at2759"/>
<dbReference type="GO" id="GO:0005737">
    <property type="term" value="C:cytoplasm"/>
    <property type="evidence" value="ECO:0007669"/>
    <property type="project" value="TreeGrafter"/>
</dbReference>
<gene>
    <name evidence="2" type="ORF">OXX778_LOCUS8921</name>
</gene>
<proteinExistence type="predicted"/>
<sequence length="213" mass="25197">MSVSNEKIYQILGIKSNDVTYPCCINCYKKVFYISQRKKWNCTSCNEDFNKVNHRFKLLLEITNFSDFKQCSIFGKPAEIVFGVESNNFNKYKNKMIEKYGTEDWACLLENAFRFCFLGRWFIFDLKEIKNLNKTSSFSANCIKIPKSEAENFITIYSFFRNRANIYNEINLSDSFSFNEKSDISIIDETFNDEADYEQKNLCKLIENFTIIR</sequence>
<dbReference type="Proteomes" id="UP000663879">
    <property type="component" value="Unassembled WGS sequence"/>
</dbReference>